<dbReference type="AlphaFoldDB" id="A0A9X9PUN4"/>
<gene>
    <name evidence="1" type="ORF">BN2614_LOCUS1</name>
</gene>
<protein>
    <submittedName>
        <fullName evidence="1">Uncharacterized protein</fullName>
    </submittedName>
</protein>
<organism evidence="1 2">
    <name type="scientific">Gulo gulo</name>
    <name type="common">Wolverine</name>
    <name type="synonym">Gluton</name>
    <dbReference type="NCBI Taxonomy" id="48420"/>
    <lineage>
        <taxon>Eukaryota</taxon>
        <taxon>Metazoa</taxon>
        <taxon>Chordata</taxon>
        <taxon>Craniata</taxon>
        <taxon>Vertebrata</taxon>
        <taxon>Euteleostomi</taxon>
        <taxon>Mammalia</taxon>
        <taxon>Eutheria</taxon>
        <taxon>Laurasiatheria</taxon>
        <taxon>Carnivora</taxon>
        <taxon>Caniformia</taxon>
        <taxon>Musteloidea</taxon>
        <taxon>Mustelidae</taxon>
        <taxon>Guloninae</taxon>
        <taxon>Gulo</taxon>
    </lineage>
</organism>
<accession>A0A9X9PUN4</accession>
<reference evidence="1 2" key="1">
    <citation type="submission" date="2018-10" db="EMBL/GenBank/DDBJ databases">
        <authorList>
            <person name="Ekblom R."/>
            <person name="Jareborg N."/>
        </authorList>
    </citation>
    <scope>NUCLEOTIDE SEQUENCE [LARGE SCALE GENOMIC DNA]</scope>
    <source>
        <tissue evidence="1">Muscle</tissue>
    </source>
</reference>
<evidence type="ECO:0000313" key="1">
    <source>
        <dbReference type="EMBL" id="VCW67280.1"/>
    </source>
</evidence>
<dbReference type="Proteomes" id="UP000269945">
    <property type="component" value="Unassembled WGS sequence"/>
</dbReference>
<name>A0A9X9PUN4_GULGU</name>
<comment type="caution">
    <text evidence="1">The sequence shown here is derived from an EMBL/GenBank/DDBJ whole genome shotgun (WGS) entry which is preliminary data.</text>
</comment>
<evidence type="ECO:0000313" key="2">
    <source>
        <dbReference type="Proteomes" id="UP000269945"/>
    </source>
</evidence>
<sequence length="37" mass="4157">LQTGIEKRKYHHRPAKLVRTDCRGTGAPDVALEALRV</sequence>
<dbReference type="EMBL" id="CYRY02002566">
    <property type="protein sequence ID" value="VCW67280.1"/>
    <property type="molecule type" value="Genomic_DNA"/>
</dbReference>
<proteinExistence type="predicted"/>
<keyword evidence="2" id="KW-1185">Reference proteome</keyword>
<feature type="non-terminal residue" evidence="1">
    <location>
        <position position="1"/>
    </location>
</feature>